<sequence length="118" mass="13064">MEAARLRRDSDYLAKFKEKQWEKVNKNVARVHLSWEDALLGWEGFSPHTDSGPASMCYEPRPSTVSVGTKSTHLHPCSQRNKSLTVFKGGSSRKRALLGLTSEEGGFGTEILLPCTVA</sequence>
<dbReference type="InParanoid" id="A0A674GID9"/>
<protein>
    <submittedName>
        <fullName evidence="1">Uncharacterized protein</fullName>
    </submittedName>
</protein>
<proteinExistence type="predicted"/>
<dbReference type="AlphaFoldDB" id="A0A674GID9"/>
<reference evidence="1" key="3">
    <citation type="submission" date="2025-09" db="UniProtKB">
        <authorList>
            <consortium name="Ensembl"/>
        </authorList>
    </citation>
    <scope>IDENTIFICATION</scope>
</reference>
<name>A0A674GID9_TAEGU</name>
<reference evidence="1" key="2">
    <citation type="submission" date="2025-08" db="UniProtKB">
        <authorList>
            <consortium name="Ensembl"/>
        </authorList>
    </citation>
    <scope>IDENTIFICATION</scope>
</reference>
<evidence type="ECO:0000313" key="1">
    <source>
        <dbReference type="Ensembl" id="ENSTGUP00000022271.1"/>
    </source>
</evidence>
<dbReference type="Ensembl" id="ENSTGUT00000022872.1">
    <property type="protein sequence ID" value="ENSTGUP00000022271.1"/>
    <property type="gene ID" value="ENSTGUG00000021333.1"/>
</dbReference>
<accession>A0A674GID9</accession>
<reference evidence="1 2" key="1">
    <citation type="journal article" date="2010" name="Nature">
        <title>The genome of a songbird.</title>
        <authorList>
            <person name="Warren W.C."/>
            <person name="Clayton D.F."/>
            <person name="Ellegren H."/>
            <person name="Arnold A.P."/>
            <person name="Hillier L.W."/>
            <person name="Kunstner A."/>
            <person name="Searle S."/>
            <person name="White S."/>
            <person name="Vilella A.J."/>
            <person name="Fairley S."/>
            <person name="Heger A."/>
            <person name="Kong L."/>
            <person name="Ponting C.P."/>
            <person name="Jarvis E.D."/>
            <person name="Mello C.V."/>
            <person name="Minx P."/>
            <person name="Lovell P."/>
            <person name="Velho T.A."/>
            <person name="Ferris M."/>
            <person name="Balakrishnan C.N."/>
            <person name="Sinha S."/>
            <person name="Blatti C."/>
            <person name="London S.E."/>
            <person name="Li Y."/>
            <person name="Lin Y.C."/>
            <person name="George J."/>
            <person name="Sweedler J."/>
            <person name="Southey B."/>
            <person name="Gunaratne P."/>
            <person name="Watson M."/>
            <person name="Nam K."/>
            <person name="Backstrom N."/>
            <person name="Smeds L."/>
            <person name="Nabholz B."/>
            <person name="Itoh Y."/>
            <person name="Whitney O."/>
            <person name="Pfenning A.R."/>
            <person name="Howard J."/>
            <person name="Volker M."/>
            <person name="Skinner B.M."/>
            <person name="Griffin D.K."/>
            <person name="Ye L."/>
            <person name="McLaren W.M."/>
            <person name="Flicek P."/>
            <person name="Quesada V."/>
            <person name="Velasco G."/>
            <person name="Lopez-Otin C."/>
            <person name="Puente X.S."/>
            <person name="Olender T."/>
            <person name="Lancet D."/>
            <person name="Smit A.F."/>
            <person name="Hubley R."/>
            <person name="Konkel M.K."/>
            <person name="Walker J.A."/>
            <person name="Batzer M.A."/>
            <person name="Gu W."/>
            <person name="Pollock D.D."/>
            <person name="Chen L."/>
            <person name="Cheng Z."/>
            <person name="Eichler E.E."/>
            <person name="Stapley J."/>
            <person name="Slate J."/>
            <person name="Ekblom R."/>
            <person name="Birkhead T."/>
            <person name="Burke T."/>
            <person name="Burt D."/>
            <person name="Scharff C."/>
            <person name="Adam I."/>
            <person name="Richard H."/>
            <person name="Sultan M."/>
            <person name="Soldatov A."/>
            <person name="Lehrach H."/>
            <person name="Edwards S.V."/>
            <person name="Yang S.P."/>
            <person name="Li X."/>
            <person name="Graves T."/>
            <person name="Fulton L."/>
            <person name="Nelson J."/>
            <person name="Chinwalla A."/>
            <person name="Hou S."/>
            <person name="Mardis E.R."/>
            <person name="Wilson R.K."/>
        </authorList>
    </citation>
    <scope>NUCLEOTIDE SEQUENCE [LARGE SCALE GENOMIC DNA]</scope>
</reference>
<keyword evidence="2" id="KW-1185">Reference proteome</keyword>
<evidence type="ECO:0000313" key="2">
    <source>
        <dbReference type="Proteomes" id="UP000007754"/>
    </source>
</evidence>
<dbReference type="Proteomes" id="UP000007754">
    <property type="component" value="Chromosome 7"/>
</dbReference>
<organism evidence="1 2">
    <name type="scientific">Taeniopygia guttata</name>
    <name type="common">Zebra finch</name>
    <name type="synonym">Poephila guttata</name>
    <dbReference type="NCBI Taxonomy" id="59729"/>
    <lineage>
        <taxon>Eukaryota</taxon>
        <taxon>Metazoa</taxon>
        <taxon>Chordata</taxon>
        <taxon>Craniata</taxon>
        <taxon>Vertebrata</taxon>
        <taxon>Euteleostomi</taxon>
        <taxon>Archelosauria</taxon>
        <taxon>Archosauria</taxon>
        <taxon>Dinosauria</taxon>
        <taxon>Saurischia</taxon>
        <taxon>Theropoda</taxon>
        <taxon>Coelurosauria</taxon>
        <taxon>Aves</taxon>
        <taxon>Neognathae</taxon>
        <taxon>Neoaves</taxon>
        <taxon>Telluraves</taxon>
        <taxon>Australaves</taxon>
        <taxon>Passeriformes</taxon>
        <taxon>Passeroidea</taxon>
        <taxon>Estrildidae</taxon>
        <taxon>Estrildinae</taxon>
        <taxon>Taeniopygia</taxon>
    </lineage>
</organism>